<protein>
    <recommendedName>
        <fullName evidence="3">HD domain-containing protein</fullName>
    </recommendedName>
</protein>
<dbReference type="Proteomes" id="UP000192596">
    <property type="component" value="Unassembled WGS sequence"/>
</dbReference>
<dbReference type="AlphaFoldDB" id="A0A1V8T1Q7"/>
<dbReference type="FunCoup" id="A0A1V8T1Q7">
    <property type="interactions" value="14"/>
</dbReference>
<dbReference type="InterPro" id="IPR017771">
    <property type="entry name" value="Cyanamide_hydratase_HD"/>
</dbReference>
<keyword evidence="2" id="KW-1185">Reference proteome</keyword>
<dbReference type="PANTHER" id="PTHR35569">
    <property type="entry name" value="CYANAMIDE HYDRATASE DDI2-RELATED"/>
    <property type="match status" value="1"/>
</dbReference>
<evidence type="ECO:0000313" key="1">
    <source>
        <dbReference type="EMBL" id="OQO05112.1"/>
    </source>
</evidence>
<proteinExistence type="predicted"/>
<organism evidence="1 2">
    <name type="scientific">Cryoendolithus antarcticus</name>
    <dbReference type="NCBI Taxonomy" id="1507870"/>
    <lineage>
        <taxon>Eukaryota</taxon>
        <taxon>Fungi</taxon>
        <taxon>Dikarya</taxon>
        <taxon>Ascomycota</taxon>
        <taxon>Pezizomycotina</taxon>
        <taxon>Dothideomycetes</taxon>
        <taxon>Dothideomycetidae</taxon>
        <taxon>Cladosporiales</taxon>
        <taxon>Cladosporiaceae</taxon>
        <taxon>Cryoendolithus</taxon>
    </lineage>
</organism>
<comment type="caution">
    <text evidence="1">The sequence shown here is derived from an EMBL/GenBank/DDBJ whole genome shotgun (WGS) entry which is preliminary data.</text>
</comment>
<dbReference type="SUPFAM" id="SSF109604">
    <property type="entry name" value="HD-domain/PDEase-like"/>
    <property type="match status" value="1"/>
</dbReference>
<gene>
    <name evidence="1" type="ORF">B0A48_08132</name>
</gene>
<reference evidence="2" key="1">
    <citation type="submission" date="2017-03" db="EMBL/GenBank/DDBJ databases">
        <title>Genomes of endolithic fungi from Antarctica.</title>
        <authorList>
            <person name="Coleine C."/>
            <person name="Masonjones S."/>
            <person name="Stajich J.E."/>
        </authorList>
    </citation>
    <scope>NUCLEOTIDE SEQUENCE [LARGE SCALE GENOMIC DNA]</scope>
    <source>
        <strain evidence="2">CCFEE 5527</strain>
    </source>
</reference>
<dbReference type="NCBIfam" id="TIGR03401">
    <property type="entry name" value="cyanamide_fam"/>
    <property type="match status" value="1"/>
</dbReference>
<accession>A0A1V8T1Q7</accession>
<evidence type="ECO:0008006" key="3">
    <source>
        <dbReference type="Google" id="ProtNLM"/>
    </source>
</evidence>
<dbReference type="InParanoid" id="A0A1V8T1Q7"/>
<dbReference type="STRING" id="1507870.A0A1V8T1Q7"/>
<sequence length="169" mass="18741">MRVYYFACAITLSHFPSWTNTPETLLLVCLLHDLGTTPANLPSTHLSFEFHGAFLSLNLLMSLSSHTAQAESIAETIIRHQDLGETGSMTELTAAVHFGTLLDNAGKFVELVDRVTVESVVKAWPREGWTGCFAHVLREEMGRKPWCNSTRIEGFVELVQGNGVMAEFD</sequence>
<dbReference type="PANTHER" id="PTHR35569:SF1">
    <property type="entry name" value="CYANAMIDE HYDRATASE DDI2-RELATED"/>
    <property type="match status" value="1"/>
</dbReference>
<name>A0A1V8T1Q7_9PEZI</name>
<dbReference type="OrthoDB" id="409121at2759"/>
<dbReference type="EMBL" id="NAJO01000020">
    <property type="protein sequence ID" value="OQO05112.1"/>
    <property type="molecule type" value="Genomic_DNA"/>
</dbReference>
<evidence type="ECO:0000313" key="2">
    <source>
        <dbReference type="Proteomes" id="UP000192596"/>
    </source>
</evidence>